<dbReference type="GO" id="GO:0001650">
    <property type="term" value="C:fibrillar center"/>
    <property type="evidence" value="ECO:0007669"/>
    <property type="project" value="TreeGrafter"/>
</dbReference>
<dbReference type="PANTHER" id="PTHR15319:SF1">
    <property type="entry name" value="TATA BOX-BINDING PROTEIN-ASSOCIATED FACTOR RNA POLYMERASE I SUBUNIT C"/>
    <property type="match status" value="1"/>
</dbReference>
<dbReference type="InterPro" id="IPR036322">
    <property type="entry name" value="WD40_repeat_dom_sf"/>
</dbReference>
<dbReference type="STRING" id="35608.A0A2U1MUF6"/>
<reference evidence="1 2" key="1">
    <citation type="journal article" date="2018" name="Mol. Plant">
        <title>The genome of Artemisia annua provides insight into the evolution of Asteraceae family and artemisinin biosynthesis.</title>
        <authorList>
            <person name="Shen Q."/>
            <person name="Zhang L."/>
            <person name="Liao Z."/>
            <person name="Wang S."/>
            <person name="Yan T."/>
            <person name="Shi P."/>
            <person name="Liu M."/>
            <person name="Fu X."/>
            <person name="Pan Q."/>
            <person name="Wang Y."/>
            <person name="Lv Z."/>
            <person name="Lu X."/>
            <person name="Zhang F."/>
            <person name="Jiang W."/>
            <person name="Ma Y."/>
            <person name="Chen M."/>
            <person name="Hao X."/>
            <person name="Li L."/>
            <person name="Tang Y."/>
            <person name="Lv G."/>
            <person name="Zhou Y."/>
            <person name="Sun X."/>
            <person name="Brodelius P.E."/>
            <person name="Rose J.K.C."/>
            <person name="Tang K."/>
        </authorList>
    </citation>
    <scope>NUCLEOTIDE SEQUENCE [LARGE SCALE GENOMIC DNA]</scope>
    <source>
        <strain evidence="2">cv. Huhao1</strain>
        <tissue evidence="1">Leaf</tissue>
    </source>
</reference>
<dbReference type="AlphaFoldDB" id="A0A2U1MUF6"/>
<dbReference type="Proteomes" id="UP000245207">
    <property type="component" value="Unassembled WGS sequence"/>
</dbReference>
<dbReference type="GO" id="GO:0001164">
    <property type="term" value="F:RNA polymerase I core promoter sequence-specific DNA binding"/>
    <property type="evidence" value="ECO:0007669"/>
    <property type="project" value="TreeGrafter"/>
</dbReference>
<protein>
    <submittedName>
        <fullName evidence="1">Argonaute/Dicer protein, PAZ</fullName>
    </submittedName>
</protein>
<dbReference type="SUPFAM" id="SSF50978">
    <property type="entry name" value="WD40 repeat-like"/>
    <property type="match status" value="1"/>
</dbReference>
<dbReference type="InterPro" id="IPR038801">
    <property type="entry name" value="TAF1C"/>
</dbReference>
<accession>A0A2U1MUF6</accession>
<dbReference type="EMBL" id="PKPP01004340">
    <property type="protein sequence ID" value="PWA64834.1"/>
    <property type="molecule type" value="Genomic_DNA"/>
</dbReference>
<gene>
    <name evidence="1" type="ORF">CTI12_AA337990</name>
</gene>
<evidence type="ECO:0000313" key="1">
    <source>
        <dbReference type="EMBL" id="PWA64834.1"/>
    </source>
</evidence>
<comment type="caution">
    <text evidence="1">The sequence shown here is derived from an EMBL/GenBank/DDBJ whole genome shotgun (WGS) entry which is preliminary data.</text>
</comment>
<dbReference type="PANTHER" id="PTHR15319">
    <property type="entry name" value="TATA BOX-BINDING PROTEIN ASSOCIATED FACTOR RNA POLYMERASE I SUBUNIT C"/>
    <property type="match status" value="1"/>
</dbReference>
<name>A0A2U1MUF6_ARTAN</name>
<keyword evidence="2" id="KW-1185">Reference proteome</keyword>
<proteinExistence type="predicted"/>
<evidence type="ECO:0000313" key="2">
    <source>
        <dbReference type="Proteomes" id="UP000245207"/>
    </source>
</evidence>
<sequence length="879" mass="97863">MNASEEWKSLWPISSVHSPPLLLCADADKKVGPLIFKPQTHDHLFSIPSVSPQIPPPSLNNSFFRFLDTSSSILPSTTTSIASQLSSSSSNPDPLVAHNSLQLMRCPGTDSTLAFFPTGSNADQVGFIVLSVKNSQLKVRGDCGITDALTSINALSHRIVNISVSQLPDCECTSGESTIGYLLVSTTYSIYYYSIRIRVKHSGKIKPRLELIGNKLFKSSAIVNACWSPHSPEESVVLLDTGVLYLFNLDSCSDPILSSPALTWKRSEVLSDESVIPEKGGWLSSDFSWHPRILIVVHSGAVFLVDNNKSKVTRLLELGTENGVNDRFLAFSVAAHDRFYFSLASNHMLYLCDIRKPMTPILLWAHNVANPSNIMVSSLSDLRSQSDDVMYSWASKAGYGILLGSFWNGEFSMFCYGPEVRELSSTQVTDFGKSFYAWGLPSNLSVVTGECLCSSCLLKEDFCKDELPNWQQNKEFLLGFGILDKEISSKLFEPDCLGGFSLVTLTSLGNLESQKYCASWDSSQTSGKSHIERDLNFKDSALYDRVEEDYKFKKVFQYFKFNWLDAYLKSDLAKILSTELVTNPENGSQEKASFGQEFHENICQKLVTFGSQGSLNIQDVLKDVSLPTSIHEIALRSLWANLPKKMLRFGFSTYSDLPNDPGTLGYVPCELLEVPCEQPHLPPFVFRSPSSRSSKWSDKQKPSSSLVGPVIPIPFLMTLHKTRMLKEDNIAADSEIDLECDKVMKVVNETTSSASESSNDHIVSLAEDNEDAIHGSQNLQQFASYKPVAFSSRSLVDKPVMKDSISEDVKHTNIIFRSGQKDMEEVFRSHCGLKFKADVQNREIGPNELKALNLLKRQFSNFKQGFSTYQDFKAKSNIP</sequence>
<organism evidence="1 2">
    <name type="scientific">Artemisia annua</name>
    <name type="common">Sweet wormwood</name>
    <dbReference type="NCBI Taxonomy" id="35608"/>
    <lineage>
        <taxon>Eukaryota</taxon>
        <taxon>Viridiplantae</taxon>
        <taxon>Streptophyta</taxon>
        <taxon>Embryophyta</taxon>
        <taxon>Tracheophyta</taxon>
        <taxon>Spermatophyta</taxon>
        <taxon>Magnoliopsida</taxon>
        <taxon>eudicotyledons</taxon>
        <taxon>Gunneridae</taxon>
        <taxon>Pentapetalae</taxon>
        <taxon>asterids</taxon>
        <taxon>campanulids</taxon>
        <taxon>Asterales</taxon>
        <taxon>Asteraceae</taxon>
        <taxon>Asteroideae</taxon>
        <taxon>Anthemideae</taxon>
        <taxon>Artemisiinae</taxon>
        <taxon>Artemisia</taxon>
    </lineage>
</organism>
<dbReference type="OrthoDB" id="2382881at2759"/>